<dbReference type="InterPro" id="IPR013099">
    <property type="entry name" value="K_chnl_dom"/>
</dbReference>
<feature type="compositionally biased region" description="Low complexity" evidence="1">
    <location>
        <begin position="478"/>
        <end position="489"/>
    </location>
</feature>
<feature type="region of interest" description="Disordered" evidence="1">
    <location>
        <begin position="796"/>
        <end position="835"/>
    </location>
</feature>
<protein>
    <submittedName>
        <fullName evidence="4">Oidioi.mRNA.OKI2018_I69.PAR.g8487.t1.cds</fullName>
    </submittedName>
</protein>
<dbReference type="Proteomes" id="UP001158576">
    <property type="component" value="Chromosome PAR"/>
</dbReference>
<feature type="region of interest" description="Disordered" evidence="1">
    <location>
        <begin position="470"/>
        <end position="493"/>
    </location>
</feature>
<name>A0ABN7RIN2_OIKDI</name>
<dbReference type="PANTHER" id="PTHR10153">
    <property type="entry name" value="SMALL CONDUCTANCE CALCIUM-ACTIVATED POTASSIUM CHANNEL"/>
    <property type="match status" value="1"/>
</dbReference>
<keyword evidence="2" id="KW-1133">Transmembrane helix</keyword>
<feature type="compositionally biased region" description="Low complexity" evidence="1">
    <location>
        <begin position="584"/>
        <end position="602"/>
    </location>
</feature>
<feature type="transmembrane region" description="Helical" evidence="2">
    <location>
        <begin position="231"/>
        <end position="250"/>
    </location>
</feature>
<feature type="transmembrane region" description="Helical" evidence="2">
    <location>
        <begin position="38"/>
        <end position="59"/>
    </location>
</feature>
<dbReference type="Gene3D" id="1.10.287.70">
    <property type="match status" value="1"/>
</dbReference>
<evidence type="ECO:0000256" key="1">
    <source>
        <dbReference type="SAM" id="MobiDB-lite"/>
    </source>
</evidence>
<keyword evidence="2" id="KW-0472">Membrane</keyword>
<dbReference type="SUPFAM" id="SSF81324">
    <property type="entry name" value="Voltage-gated potassium channels"/>
    <property type="match status" value="1"/>
</dbReference>
<feature type="compositionally biased region" description="Basic residues" evidence="1">
    <location>
        <begin position="808"/>
        <end position="820"/>
    </location>
</feature>
<feature type="compositionally biased region" description="Basic and acidic residues" evidence="1">
    <location>
        <begin position="822"/>
        <end position="835"/>
    </location>
</feature>
<dbReference type="Pfam" id="PF07885">
    <property type="entry name" value="Ion_trans_2"/>
    <property type="match status" value="1"/>
</dbReference>
<evidence type="ECO:0000313" key="5">
    <source>
        <dbReference type="Proteomes" id="UP001158576"/>
    </source>
</evidence>
<feature type="transmembrane region" description="Helical" evidence="2">
    <location>
        <begin position="107"/>
        <end position="126"/>
    </location>
</feature>
<dbReference type="EMBL" id="OU015568">
    <property type="protein sequence ID" value="CAG5076547.1"/>
    <property type="molecule type" value="Genomic_DNA"/>
</dbReference>
<sequence>MNHGLKNVVEILWRDVAEFERKELLKMRVYRSLRQTSSALLSVTLVSIVLCLIDLELYYTSRGYLSLLSRPMPWGMNCTYTWDAVNGTYTDFQVGQIKDVLRHTSTVTRFLISCLTILTLILVWWYSELERRLLVVRHHLCREMNLLCSPLAAQFILEVSLCAIHIPPIRGIPVPPEWQLIIFVRLYHTIKFMREHHPMRYNRMTEILKTVASIKLSSTFLLKSYFMKRPLTMLIGLYFFIVFGTGYVVFALERRYGTCMQYLDVVWLMAVTLTNLGFGDFTPSFVLSRIFVAFSSLFGIFQTALIVGVLSEALVIPPDEKRILASIEKQRLWKIRRNAAASLIQAAWKLYAMNKTNELDIYDDVGKTSLFNFRQRLGKKYREIKEARQLTLQYAHALWQWRQIKTHTDNVDQAINKEFMIDDTALATKQITSKLDMLEKIVSKKSKRRKRQLHLDVHLDEAKKDDTSSIAADKKLTSQRTVSRSSSVQSRKRWRKAKMISKIALLTKSKTGAAVKKASEISSKVGSRLVSNITSRMPSRRGSLEKINVEAESQSSPGAQPSRQGGGLTLAVPGQASSKNPPDTSSTLNRKSSLSSRSLTNRQEGEEYRTGSVRIKIPPSYRREKTSSLDAGKICSLNPPAVFEKTLSDASLDLTKKRPIFSKPQIKIPVQVPVIEQKISEETREEFSSTDISPMLSPNNLPGQIRENSTSNAEIINLMASIKLQQIELQKTIKSQESKISSSIEQLTRLLESQKKRKRLKIRTNLLLFIHSIKKHKKQAPRPRIHPVKDPLKTAPISEHARDCRLKEHARRSMASRSRRSAVQDHTESELLRQL</sequence>
<keyword evidence="5" id="KW-1185">Reference proteome</keyword>
<feature type="transmembrane region" description="Helical" evidence="2">
    <location>
        <begin position="290"/>
        <end position="310"/>
    </location>
</feature>
<proteinExistence type="predicted"/>
<accession>A0ABN7RIN2</accession>
<dbReference type="InterPro" id="IPR015449">
    <property type="entry name" value="K_chnl_Ca-activ_SK"/>
</dbReference>
<evidence type="ECO:0000256" key="2">
    <source>
        <dbReference type="SAM" id="Phobius"/>
    </source>
</evidence>
<feature type="domain" description="Potassium channel" evidence="3">
    <location>
        <begin position="239"/>
        <end position="314"/>
    </location>
</feature>
<feature type="compositionally biased region" description="Polar residues" evidence="1">
    <location>
        <begin position="551"/>
        <end position="563"/>
    </location>
</feature>
<feature type="region of interest" description="Disordered" evidence="1">
    <location>
        <begin position="550"/>
        <end position="626"/>
    </location>
</feature>
<evidence type="ECO:0000313" key="4">
    <source>
        <dbReference type="EMBL" id="CAG5076547.1"/>
    </source>
</evidence>
<gene>
    <name evidence="4" type="ORF">OKIOD_LOCUS45</name>
</gene>
<evidence type="ECO:0000259" key="3">
    <source>
        <dbReference type="Pfam" id="PF07885"/>
    </source>
</evidence>
<organism evidence="4 5">
    <name type="scientific">Oikopleura dioica</name>
    <name type="common">Tunicate</name>
    <dbReference type="NCBI Taxonomy" id="34765"/>
    <lineage>
        <taxon>Eukaryota</taxon>
        <taxon>Metazoa</taxon>
        <taxon>Chordata</taxon>
        <taxon>Tunicata</taxon>
        <taxon>Appendicularia</taxon>
        <taxon>Copelata</taxon>
        <taxon>Oikopleuridae</taxon>
        <taxon>Oikopleura</taxon>
    </lineage>
</organism>
<reference evidence="4 5" key="1">
    <citation type="submission" date="2021-04" db="EMBL/GenBank/DDBJ databases">
        <authorList>
            <person name="Bliznina A."/>
        </authorList>
    </citation>
    <scope>NUCLEOTIDE SEQUENCE [LARGE SCALE GENOMIC DNA]</scope>
</reference>
<keyword evidence="2" id="KW-0812">Transmembrane</keyword>
<feature type="transmembrane region" description="Helical" evidence="2">
    <location>
        <begin position="262"/>
        <end position="278"/>
    </location>
</feature>